<name>A0ABQ9V268_SAGOE</name>
<feature type="region of interest" description="Disordered" evidence="1">
    <location>
        <begin position="196"/>
        <end position="227"/>
    </location>
</feature>
<sequence length="299" mass="32992">MASSLLGHCSQVSCESLLHEVIVCVGYFTVNHPDNQIKHTLLLSLGSPEWRGIRNGDSYLEMAYSICSRQLNELPAHYVASYHYKLSILWLLNINRGSPLTDAYNQTSYRVPLWTKTYRSTEDPPTSGALGCHSKHRFDTAAKGTLEYQSDSGQLPAPLSMGTCLVHLDILTGDKPMLVWKAVKENLHSPPCAVEVEGKETSQPNNSLTRDNMKDGNRAPNTEEKAGGRKEFALVEFNYLRFCLTPYSTHRTTLTNGTVCHPHLHPAGKAMQEAGWQPVMEVSSGLVTESSSTQKGAAS</sequence>
<reference evidence="2 3" key="1">
    <citation type="submission" date="2023-05" db="EMBL/GenBank/DDBJ databases">
        <title>B98-5 Cell Line De Novo Hybrid Assembly: An Optical Mapping Approach.</title>
        <authorList>
            <person name="Kananen K."/>
            <person name="Auerbach J.A."/>
            <person name="Kautto E."/>
            <person name="Blachly J.S."/>
        </authorList>
    </citation>
    <scope>NUCLEOTIDE SEQUENCE [LARGE SCALE GENOMIC DNA]</scope>
    <source>
        <strain evidence="2">B95-8</strain>
        <tissue evidence="2">Cell line</tissue>
    </source>
</reference>
<comment type="caution">
    <text evidence="2">The sequence shown here is derived from an EMBL/GenBank/DDBJ whole genome shotgun (WGS) entry which is preliminary data.</text>
</comment>
<feature type="compositionally biased region" description="Polar residues" evidence="1">
    <location>
        <begin position="201"/>
        <end position="210"/>
    </location>
</feature>
<organism evidence="2 3">
    <name type="scientific">Saguinus oedipus</name>
    <name type="common">Cotton-top tamarin</name>
    <name type="synonym">Oedipomidas oedipus</name>
    <dbReference type="NCBI Taxonomy" id="9490"/>
    <lineage>
        <taxon>Eukaryota</taxon>
        <taxon>Metazoa</taxon>
        <taxon>Chordata</taxon>
        <taxon>Craniata</taxon>
        <taxon>Vertebrata</taxon>
        <taxon>Euteleostomi</taxon>
        <taxon>Mammalia</taxon>
        <taxon>Eutheria</taxon>
        <taxon>Euarchontoglires</taxon>
        <taxon>Primates</taxon>
        <taxon>Haplorrhini</taxon>
        <taxon>Platyrrhini</taxon>
        <taxon>Cebidae</taxon>
        <taxon>Callitrichinae</taxon>
        <taxon>Saguinus</taxon>
    </lineage>
</organism>
<evidence type="ECO:0000256" key="1">
    <source>
        <dbReference type="SAM" id="MobiDB-lite"/>
    </source>
</evidence>
<evidence type="ECO:0000313" key="3">
    <source>
        <dbReference type="Proteomes" id="UP001266305"/>
    </source>
</evidence>
<feature type="compositionally biased region" description="Basic and acidic residues" evidence="1">
    <location>
        <begin position="211"/>
        <end position="227"/>
    </location>
</feature>
<dbReference type="Proteomes" id="UP001266305">
    <property type="component" value="Unassembled WGS sequence"/>
</dbReference>
<protein>
    <submittedName>
        <fullName evidence="2">Uncharacterized protein</fullName>
    </submittedName>
</protein>
<accession>A0ABQ9V268</accession>
<dbReference type="EMBL" id="JASSZA010000008">
    <property type="protein sequence ID" value="KAK2103473.1"/>
    <property type="molecule type" value="Genomic_DNA"/>
</dbReference>
<proteinExistence type="predicted"/>
<gene>
    <name evidence="2" type="ORF">P7K49_017329</name>
</gene>
<evidence type="ECO:0000313" key="2">
    <source>
        <dbReference type="EMBL" id="KAK2103473.1"/>
    </source>
</evidence>
<keyword evidence="3" id="KW-1185">Reference proteome</keyword>